<dbReference type="CDD" id="cd06782">
    <property type="entry name" value="cpPDZ_CPP-like"/>
    <property type="match status" value="1"/>
</dbReference>
<dbReference type="SUPFAM" id="SSF50156">
    <property type="entry name" value="PDZ domain-like"/>
    <property type="match status" value="1"/>
</dbReference>
<comment type="catalytic activity">
    <reaction evidence="7">
        <text>The enzyme shows specific recognition of a C-terminal tripeptide, Xaa-Yaa-Zaa, in which Xaa is preferably Ala or Leu, Yaa is preferably Ala or Tyr, and Zaa is preferably Ala, but then cleaves at a variable distance from the C-terminus. A typical cleavage is -Ala-Ala-|-Arg-Ala-Ala-Lys-Glu-Asn-Tyr-Ala-Leu-Ala-Ala.</text>
        <dbReference type="EC" id="3.4.21.102"/>
    </reaction>
</comment>
<comment type="caution">
    <text evidence="11">The sequence shown here is derived from an EMBL/GenBank/DDBJ whole genome shotgun (WGS) entry which is preliminary data.</text>
</comment>
<accession>A0ABC8LC27</accession>
<organism evidence="11 12">
    <name type="scientific">Eruca vesicaria subsp. sativa</name>
    <name type="common">Garden rocket</name>
    <name type="synonym">Eruca sativa</name>
    <dbReference type="NCBI Taxonomy" id="29727"/>
    <lineage>
        <taxon>Eukaryota</taxon>
        <taxon>Viridiplantae</taxon>
        <taxon>Streptophyta</taxon>
        <taxon>Embryophyta</taxon>
        <taxon>Tracheophyta</taxon>
        <taxon>Spermatophyta</taxon>
        <taxon>Magnoliopsida</taxon>
        <taxon>eudicotyledons</taxon>
        <taxon>Gunneridae</taxon>
        <taxon>Pentapetalae</taxon>
        <taxon>rosids</taxon>
        <taxon>malvids</taxon>
        <taxon>Brassicales</taxon>
        <taxon>Brassicaceae</taxon>
        <taxon>Brassiceae</taxon>
        <taxon>Eruca</taxon>
    </lineage>
</organism>
<dbReference type="InterPro" id="IPR004447">
    <property type="entry name" value="Peptidase_S41A"/>
</dbReference>
<name>A0ABC8LC27_ERUVS</name>
<evidence type="ECO:0000256" key="9">
    <source>
        <dbReference type="ARBA" id="ARBA00066637"/>
    </source>
</evidence>
<dbReference type="InterPro" id="IPR029045">
    <property type="entry name" value="ClpP/crotonase-like_dom_sf"/>
</dbReference>
<dbReference type="CDD" id="cd07560">
    <property type="entry name" value="Peptidase_S41_CPP"/>
    <property type="match status" value="1"/>
</dbReference>
<keyword evidence="6" id="KW-0793">Thylakoid</keyword>
<dbReference type="FunFam" id="3.90.226.10:FF:000043">
    <property type="entry name" value="carboxyl-terminal-processing peptidase 2, chloroplastic"/>
    <property type="match status" value="1"/>
</dbReference>
<dbReference type="SMART" id="SM00228">
    <property type="entry name" value="PDZ"/>
    <property type="match status" value="1"/>
</dbReference>
<dbReference type="InterPro" id="IPR005151">
    <property type="entry name" value="Tail-specific_protease"/>
</dbReference>
<dbReference type="GO" id="GO:0004252">
    <property type="term" value="F:serine-type endopeptidase activity"/>
    <property type="evidence" value="ECO:0007669"/>
    <property type="project" value="UniProtKB-EC"/>
</dbReference>
<dbReference type="EMBL" id="CAKOAT010507376">
    <property type="protein sequence ID" value="CAH8381134.1"/>
    <property type="molecule type" value="Genomic_DNA"/>
</dbReference>
<dbReference type="EC" id="3.4.21.102" evidence="9"/>
<dbReference type="InterPro" id="IPR001478">
    <property type="entry name" value="PDZ"/>
</dbReference>
<dbReference type="PANTHER" id="PTHR32060">
    <property type="entry name" value="TAIL-SPECIFIC PROTEASE"/>
    <property type="match status" value="1"/>
</dbReference>
<evidence type="ECO:0000256" key="7">
    <source>
        <dbReference type="ARBA" id="ARBA00051784"/>
    </source>
</evidence>
<comment type="function">
    <text evidence="8">Protease involved in the C-terminal processing of the chloroplastic D1 protein of photosystem II. This proteolytic processing is necessary to allow the light-driven assembly of the tetranuclear manganese cluster, which is responsible for photosynthetic water oxidation.</text>
</comment>
<dbReference type="FunFam" id="3.30.750.44:FF:000002">
    <property type="entry name" value="carboxyl-terminal-processing peptidase 2, chloroplastic"/>
    <property type="match status" value="1"/>
</dbReference>
<evidence type="ECO:0000259" key="10">
    <source>
        <dbReference type="PROSITE" id="PS50106"/>
    </source>
</evidence>
<keyword evidence="4" id="KW-0378">Hydrolase</keyword>
<evidence type="ECO:0000256" key="4">
    <source>
        <dbReference type="ARBA" id="ARBA00022801"/>
    </source>
</evidence>
<dbReference type="Gene3D" id="3.90.226.10">
    <property type="entry name" value="2-enoyl-CoA Hydratase, Chain A, domain 1"/>
    <property type="match status" value="1"/>
</dbReference>
<comment type="similarity">
    <text evidence="2">Belongs to the peptidase S41A family.</text>
</comment>
<proteinExistence type="inferred from homology"/>
<gene>
    <name evidence="11" type="ORF">ERUC_LOCUS33617</name>
</gene>
<evidence type="ECO:0000313" key="11">
    <source>
        <dbReference type="EMBL" id="CAH8381134.1"/>
    </source>
</evidence>
<evidence type="ECO:0000256" key="6">
    <source>
        <dbReference type="ARBA" id="ARBA00023078"/>
    </source>
</evidence>
<evidence type="ECO:0000256" key="8">
    <source>
        <dbReference type="ARBA" id="ARBA00060065"/>
    </source>
</evidence>
<evidence type="ECO:0000256" key="3">
    <source>
        <dbReference type="ARBA" id="ARBA00022670"/>
    </source>
</evidence>
<evidence type="ECO:0000256" key="5">
    <source>
        <dbReference type="ARBA" id="ARBA00022825"/>
    </source>
</evidence>
<feature type="domain" description="PDZ" evidence="10">
    <location>
        <begin position="192"/>
        <end position="280"/>
    </location>
</feature>
<dbReference type="Gene3D" id="3.30.750.44">
    <property type="match status" value="1"/>
</dbReference>
<dbReference type="Pfam" id="PF03572">
    <property type="entry name" value="Peptidase_S41"/>
    <property type="match status" value="1"/>
</dbReference>
<dbReference type="Proteomes" id="UP001642260">
    <property type="component" value="Unassembled WGS sequence"/>
</dbReference>
<comment type="subcellular location">
    <subcellularLocation>
        <location evidence="1">Plastid</location>
        <location evidence="1">Chloroplast thylakoid lumen</location>
    </subcellularLocation>
</comment>
<dbReference type="SMART" id="SM00245">
    <property type="entry name" value="TSPc"/>
    <property type="match status" value="1"/>
</dbReference>
<dbReference type="InterPro" id="IPR041489">
    <property type="entry name" value="PDZ_6"/>
</dbReference>
<evidence type="ECO:0000313" key="12">
    <source>
        <dbReference type="Proteomes" id="UP001642260"/>
    </source>
</evidence>
<dbReference type="Pfam" id="PF17820">
    <property type="entry name" value="PDZ_6"/>
    <property type="match status" value="1"/>
</dbReference>
<sequence>MEVLASSSLSPIFTKPNTLNPNFSIQVKLLVSQPSKILKGIDFRYARNQRRSNANTGLVFVCNRCLCLLERNDHRKFSGKFMMKSSVSFRKNVSVALVRLVSVLLVSSISVVTTDSPSWGLSEENLLFLEAWRTIDRAYIDKTFNGQSWFRYRETALRNEPMNNREETYMAIKKMIATLDDPFTRFLEPGKFQSLRSGTQGAVTGVGLSIGYPAASDGSAAGLVVISAAPGGPANRAGVSPGDVILGIDDTTTETLTIYDAAQMLQGPEGSTVELAIRSGPETRVLSLTRERVSVNPVKSRLCELPGSGSNSPKIGYIKLTTFNQNASGMHSFDVILQHSGLQPLKLVTLNVVGAVKEAIETLRGNNVNAFVLDLRDNSGGSFPEGIEIAKFWLDKGVIVYICDSRGVRDIYDTDGSNAISTSEPLAVLVNKGTASASEILAGALKDNKRALVYGEPTYGKGKIQSVFQLSDGSGLAVTVARYETPAHTDIDKVGVTPDHPLPKSFPKDEEAFCGCLKDPTAACYLNQGLLFSR</sequence>
<keyword evidence="3" id="KW-0645">Protease</keyword>
<dbReference type="Gene3D" id="2.30.42.10">
    <property type="match status" value="1"/>
</dbReference>
<evidence type="ECO:0000256" key="1">
    <source>
        <dbReference type="ARBA" id="ARBA00004456"/>
    </source>
</evidence>
<keyword evidence="5" id="KW-0720">Serine protease</keyword>
<dbReference type="InterPro" id="IPR036034">
    <property type="entry name" value="PDZ_sf"/>
</dbReference>
<keyword evidence="12" id="KW-1185">Reference proteome</keyword>
<dbReference type="PANTHER" id="PTHR32060:SF7">
    <property type="entry name" value="CARBOXYL-TERMINAL-PROCESSING PEPTIDASE 2, CHLOROPLASTIC"/>
    <property type="match status" value="1"/>
</dbReference>
<dbReference type="PROSITE" id="PS50106">
    <property type="entry name" value="PDZ"/>
    <property type="match status" value="1"/>
</dbReference>
<evidence type="ECO:0000256" key="2">
    <source>
        <dbReference type="ARBA" id="ARBA00009179"/>
    </source>
</evidence>
<dbReference type="AlphaFoldDB" id="A0ABC8LC27"/>
<protein>
    <recommendedName>
        <fullName evidence="9">C-terminal processing peptidase</fullName>
        <ecNumber evidence="9">3.4.21.102</ecNumber>
    </recommendedName>
</protein>
<dbReference type="SUPFAM" id="SSF52096">
    <property type="entry name" value="ClpP/crotonase"/>
    <property type="match status" value="1"/>
</dbReference>
<dbReference type="GO" id="GO:0009543">
    <property type="term" value="C:chloroplast thylakoid lumen"/>
    <property type="evidence" value="ECO:0007669"/>
    <property type="project" value="UniProtKB-SubCell"/>
</dbReference>
<reference evidence="11 12" key="1">
    <citation type="submission" date="2022-03" db="EMBL/GenBank/DDBJ databases">
        <authorList>
            <person name="Macdonald S."/>
            <person name="Ahmed S."/>
            <person name="Newling K."/>
        </authorList>
    </citation>
    <scope>NUCLEOTIDE SEQUENCE [LARGE SCALE GENOMIC DNA]</scope>
</reference>
<dbReference type="GO" id="GO:0006508">
    <property type="term" value="P:proteolysis"/>
    <property type="evidence" value="ECO:0007669"/>
    <property type="project" value="UniProtKB-KW"/>
</dbReference>